<keyword evidence="3" id="KW-1185">Reference proteome</keyword>
<evidence type="ECO:0000313" key="3">
    <source>
        <dbReference type="Proteomes" id="UP000887458"/>
    </source>
</evidence>
<reference evidence="2 3" key="2">
    <citation type="journal article" date="2022" name="Mol. Biol. Evol.">
        <title>Comparative Genomics Reveals Insights into the Divergent Evolution of Astigmatic Mites and Household Pest Adaptations.</title>
        <authorList>
            <person name="Xiong Q."/>
            <person name="Wan A.T."/>
            <person name="Liu X."/>
            <person name="Fung C.S."/>
            <person name="Xiao X."/>
            <person name="Malainual N."/>
            <person name="Hou J."/>
            <person name="Wang L."/>
            <person name="Wang M."/>
            <person name="Yang K.Y."/>
            <person name="Cui Y."/>
            <person name="Leung E.L."/>
            <person name="Nong W."/>
            <person name="Shin S.K."/>
            <person name="Au S.W."/>
            <person name="Jeong K.Y."/>
            <person name="Chew F.T."/>
            <person name="Hui J.H."/>
            <person name="Leung T.F."/>
            <person name="Tungtrongchitr A."/>
            <person name="Zhong N."/>
            <person name="Liu Z."/>
            <person name="Tsui S.K."/>
        </authorList>
    </citation>
    <scope>NUCLEOTIDE SEQUENCE [LARGE SCALE GENOMIC DNA]</scope>
    <source>
        <strain evidence="2">Derp</strain>
    </source>
</reference>
<feature type="compositionally biased region" description="Basic and acidic residues" evidence="1">
    <location>
        <begin position="184"/>
        <end position="195"/>
    </location>
</feature>
<comment type="caution">
    <text evidence="2">The sequence shown here is derived from an EMBL/GenBank/DDBJ whole genome shotgun (WGS) entry which is preliminary data.</text>
</comment>
<reference evidence="2 3" key="1">
    <citation type="journal article" date="2018" name="J. Allergy Clin. Immunol.">
        <title>High-quality assembly of Dermatophagoides pteronyssinus genome and transcriptome reveals a wide range of novel allergens.</title>
        <authorList>
            <person name="Liu X.Y."/>
            <person name="Yang K.Y."/>
            <person name="Wang M.Q."/>
            <person name="Kwok J.S."/>
            <person name="Zeng X."/>
            <person name="Yang Z."/>
            <person name="Xiao X.J."/>
            <person name="Lau C.P."/>
            <person name="Li Y."/>
            <person name="Huang Z.M."/>
            <person name="Ba J.G."/>
            <person name="Yim A.K."/>
            <person name="Ouyang C.Y."/>
            <person name="Ngai S.M."/>
            <person name="Chan T.F."/>
            <person name="Leung E.L."/>
            <person name="Liu L."/>
            <person name="Liu Z.G."/>
            <person name="Tsui S.K."/>
        </authorList>
    </citation>
    <scope>NUCLEOTIDE SEQUENCE [LARGE SCALE GENOMIC DNA]</scope>
    <source>
        <strain evidence="2">Derp</strain>
    </source>
</reference>
<feature type="region of interest" description="Disordered" evidence="1">
    <location>
        <begin position="176"/>
        <end position="239"/>
    </location>
</feature>
<evidence type="ECO:0000256" key="1">
    <source>
        <dbReference type="SAM" id="MobiDB-lite"/>
    </source>
</evidence>
<evidence type="ECO:0000313" key="2">
    <source>
        <dbReference type="EMBL" id="KAH9425463.1"/>
    </source>
</evidence>
<dbReference type="EMBL" id="NJHN03000018">
    <property type="protein sequence ID" value="KAH9425463.1"/>
    <property type="molecule type" value="Genomic_DNA"/>
</dbReference>
<organism evidence="2 3">
    <name type="scientific">Dermatophagoides pteronyssinus</name>
    <name type="common">European house dust mite</name>
    <dbReference type="NCBI Taxonomy" id="6956"/>
    <lineage>
        <taxon>Eukaryota</taxon>
        <taxon>Metazoa</taxon>
        <taxon>Ecdysozoa</taxon>
        <taxon>Arthropoda</taxon>
        <taxon>Chelicerata</taxon>
        <taxon>Arachnida</taxon>
        <taxon>Acari</taxon>
        <taxon>Acariformes</taxon>
        <taxon>Sarcoptiformes</taxon>
        <taxon>Astigmata</taxon>
        <taxon>Psoroptidia</taxon>
        <taxon>Analgoidea</taxon>
        <taxon>Pyroglyphidae</taxon>
        <taxon>Dermatophagoidinae</taxon>
        <taxon>Dermatophagoides</taxon>
    </lineage>
</organism>
<dbReference type="Proteomes" id="UP000887458">
    <property type="component" value="Unassembled WGS sequence"/>
</dbReference>
<name>A0ABQ8JST7_DERPT</name>
<proteinExistence type="predicted"/>
<feature type="compositionally biased region" description="Low complexity" evidence="1">
    <location>
        <begin position="211"/>
        <end position="230"/>
    </location>
</feature>
<gene>
    <name evidence="2" type="ORF">DERP_006071</name>
</gene>
<protein>
    <submittedName>
        <fullName evidence="2">Uncharacterized protein</fullName>
    </submittedName>
</protein>
<accession>A0ABQ8JST7</accession>
<sequence length="256" mass="29139">MVIMFNLLRLGMKIYDEAINQTNESESVYELTQTPIEPLNPIPGPSSHIEINHPVNDKFILELSSRSASYELGYIESQPQSPLTYRCMSLPSFFEMKPVIIKNPQPISMDDITIEKIKKSVQPIKPFKEITSILSNPRMLKPKAPMAIQPIYPRNLTPEPITEPIFEPIFEPILEPIPKPLPKPKSESKTEKITEQKPVQTPVIKPKNKPIPKQELNESSSSSLEWLSEPESSDSDDFEVRAEEISFNFLQNPDSD</sequence>